<proteinExistence type="predicted"/>
<sequence length="1465" mass="162380">MKRHGSADVLHAAGAPPPSAEVALRATMVPAPPVRLPVTAINAATAPPNPHDRPASRARSLTGARTVEVVRYSPTVLHRGDVPGMATDIGALEVHHAVVSHRQRRDRPPSAPTSATMRRSCRGQKEQKREETAGASLSSLEEVSSVSDFTLPKQRRSTPLVRTDPPGCSAESGDLSAVPKASAWEDSKGFPLTSRFSAASPMNDHASSDDDVDRTHADVARLKPNAKKSEDMRVWERESLRADGSKEQFYCRRSTSCKISTDAGRGRERKERRDLTLSREDTLNLRTCDSSALCSCQRFGALTGAQDLKEDPQPNLGVDRRVFLDKDCEQHKRKSGRRRPKEYRTAANLHHDYRRVHWRYNCDDRSAYRDDKYRTGRDHFHNWRDQRRMEESVDKRSGRQFNRYSGKCPSNDNLRQPPGTTGEPCLNGQDRWAEAEPTRLAREPNVYSRDSRRYNDFSGHPKFQSVDRSTGDYYRSGIGDVSTDYNNTYYGRKNEGYGNYYGYVPRFHYQDVYYDALYIYNPAYRKQVDAYYSRFGFSSAQQINWGNVRAGPLSTDVHLPHRQNVADSVVQDKAPQPQEVLKFPRPHPIARFCGVNGLVKLVPGVSGNKLPQLVELHSLTPLFQKDPSYRELEEFPGPLIRFETHKDNVIRFCKKKIASFAEMPDLPDRSSRILLWELLVLMLRQNGLVSGTEIAELLVRDYEMLERTPSVPCSRIMCDGDANVSSKSSGVCTSLSFDDAVVCDSDQLGTTTTSHVLAKFREYLLHGRKKCALEWAAKHGLWGHALLLASRMDVRTHACTMARFTNALSLSDPLRTLYQHLSGRHPASATLAAAGKWGDWKPHLAMILSNPSKCPEADVRSVIALGDALASHGRLWAAHFCYLVAHAEFGSYSRKSSKLVLLGANHQTLPFREFASNEAIHCTEIYEYARSLCDPSYTLPHLQVYKFLHATRLAECGFSEEALHYCEVLTKAMAHHCVSVQLAAQLYELANRLKFQIPQFIPEQTEPCKSDEDPWMDLLAQIISEHLSIVAENKVKPQTGDNGTLRFDGETDEIAVMAEILSADSGFQSQPNVRNSSDFPVSDNDRYAMRQPEDYFSSYVDTFAYKGSLISVEQSSVAETKATAERWSPLIAESAALDASHIQAPANHAFLATPRATSFDCCQSSLPQPLTVTQASEEHDFAATCYPHRPGSLLEEKDKLPLSPPAGPEAAQFNSYSASAYSQHPGTSTSNDDIVAISNSTDTRSRQDSVDNYASSPVHKRVQSKCSTSGLARASSSARKSWLGAILEKLTPAQPNQIILPDDADPAIVWDDDRKCWVDKTAPPGETDALMAPPPTDSAFGGPSTFSSKPGQNRFHLSKQRSLHGRYVDVLNADSSRAPGNSYSLPTAASEEQPSTTQGGPQFFIPQLASEWCGNSSCDISCTPVPDPTATPLPLLSPGTSAHYWPSPMPASSPVVFSATSSSAV</sequence>
<keyword evidence="2" id="KW-1185">Reference proteome</keyword>
<evidence type="ECO:0000313" key="2">
    <source>
        <dbReference type="Proteomes" id="UP000821845"/>
    </source>
</evidence>
<gene>
    <name evidence="1" type="ORF">HPB50_012730</name>
</gene>
<comment type="caution">
    <text evidence="1">The sequence shown here is derived from an EMBL/GenBank/DDBJ whole genome shotgun (WGS) entry which is preliminary data.</text>
</comment>
<organism evidence="1 2">
    <name type="scientific">Hyalomma asiaticum</name>
    <name type="common">Tick</name>
    <dbReference type="NCBI Taxonomy" id="266040"/>
    <lineage>
        <taxon>Eukaryota</taxon>
        <taxon>Metazoa</taxon>
        <taxon>Ecdysozoa</taxon>
        <taxon>Arthropoda</taxon>
        <taxon>Chelicerata</taxon>
        <taxon>Arachnida</taxon>
        <taxon>Acari</taxon>
        <taxon>Parasitiformes</taxon>
        <taxon>Ixodida</taxon>
        <taxon>Ixodoidea</taxon>
        <taxon>Ixodidae</taxon>
        <taxon>Hyalomminae</taxon>
        <taxon>Hyalomma</taxon>
    </lineage>
</organism>
<dbReference type="Proteomes" id="UP000821845">
    <property type="component" value="Chromosome 11"/>
</dbReference>
<reference evidence="1" key="1">
    <citation type="submission" date="2020-05" db="EMBL/GenBank/DDBJ databases">
        <title>Large-scale comparative analyses of tick genomes elucidate their genetic diversity and vector capacities.</title>
        <authorList>
            <person name="Jia N."/>
            <person name="Wang J."/>
            <person name="Shi W."/>
            <person name="Du L."/>
            <person name="Sun Y."/>
            <person name="Zhan W."/>
            <person name="Jiang J."/>
            <person name="Wang Q."/>
            <person name="Zhang B."/>
            <person name="Ji P."/>
            <person name="Sakyi L.B."/>
            <person name="Cui X."/>
            <person name="Yuan T."/>
            <person name="Jiang B."/>
            <person name="Yang W."/>
            <person name="Lam T.T.-Y."/>
            <person name="Chang Q."/>
            <person name="Ding S."/>
            <person name="Wang X."/>
            <person name="Zhu J."/>
            <person name="Ruan X."/>
            <person name="Zhao L."/>
            <person name="Wei J."/>
            <person name="Que T."/>
            <person name="Du C."/>
            <person name="Cheng J."/>
            <person name="Dai P."/>
            <person name="Han X."/>
            <person name="Huang E."/>
            <person name="Gao Y."/>
            <person name="Liu J."/>
            <person name="Shao H."/>
            <person name="Ye R."/>
            <person name="Li L."/>
            <person name="Wei W."/>
            <person name="Wang X."/>
            <person name="Wang C."/>
            <person name="Yang T."/>
            <person name="Huo Q."/>
            <person name="Li W."/>
            <person name="Guo W."/>
            <person name="Chen H."/>
            <person name="Zhou L."/>
            <person name="Ni X."/>
            <person name="Tian J."/>
            <person name="Zhou Y."/>
            <person name="Sheng Y."/>
            <person name="Liu T."/>
            <person name="Pan Y."/>
            <person name="Xia L."/>
            <person name="Li J."/>
            <person name="Zhao F."/>
            <person name="Cao W."/>
        </authorList>
    </citation>
    <scope>NUCLEOTIDE SEQUENCE</scope>
    <source>
        <strain evidence="1">Hyas-2018</strain>
    </source>
</reference>
<accession>A0ACB7T845</accession>
<protein>
    <submittedName>
        <fullName evidence="1">Uncharacterized protein</fullName>
    </submittedName>
</protein>
<name>A0ACB7T845_HYAAI</name>
<evidence type="ECO:0000313" key="1">
    <source>
        <dbReference type="EMBL" id="KAH6941049.1"/>
    </source>
</evidence>
<dbReference type="EMBL" id="CM023491">
    <property type="protein sequence ID" value="KAH6941049.1"/>
    <property type="molecule type" value="Genomic_DNA"/>
</dbReference>